<dbReference type="InterPro" id="IPR000086">
    <property type="entry name" value="NUDIX_hydrolase_dom"/>
</dbReference>
<dbReference type="AlphaFoldDB" id="A0A1C3XCA7"/>
<dbReference type="EMBL" id="FMAG01000014">
    <property type="protein sequence ID" value="SCB49922.1"/>
    <property type="molecule type" value="Genomic_DNA"/>
</dbReference>
<dbReference type="Proteomes" id="UP000199101">
    <property type="component" value="Unassembled WGS sequence"/>
</dbReference>
<evidence type="ECO:0000313" key="3">
    <source>
        <dbReference type="Proteomes" id="UP000199101"/>
    </source>
</evidence>
<evidence type="ECO:0000259" key="1">
    <source>
        <dbReference type="PROSITE" id="PS51462"/>
    </source>
</evidence>
<dbReference type="RefSeq" id="WP_092719960.1">
    <property type="nucleotide sequence ID" value="NZ_FMAG01000014.1"/>
</dbReference>
<dbReference type="InterPro" id="IPR015797">
    <property type="entry name" value="NUDIX_hydrolase-like_dom_sf"/>
</dbReference>
<proteinExistence type="predicted"/>
<reference evidence="3" key="1">
    <citation type="submission" date="2016-08" db="EMBL/GenBank/DDBJ databases">
        <authorList>
            <person name="Varghese N."/>
            <person name="Submissions Spin"/>
        </authorList>
    </citation>
    <scope>NUCLEOTIDE SEQUENCE [LARGE SCALE GENOMIC DNA]</scope>
    <source>
        <strain evidence="3">HAMBI 2975</strain>
    </source>
</reference>
<dbReference type="GO" id="GO:0003824">
    <property type="term" value="F:catalytic activity"/>
    <property type="evidence" value="ECO:0007669"/>
    <property type="project" value="UniProtKB-ARBA"/>
</dbReference>
<organism evidence="2 3">
    <name type="scientific">Rhizobium multihospitium</name>
    <dbReference type="NCBI Taxonomy" id="410764"/>
    <lineage>
        <taxon>Bacteria</taxon>
        <taxon>Pseudomonadati</taxon>
        <taxon>Pseudomonadota</taxon>
        <taxon>Alphaproteobacteria</taxon>
        <taxon>Hyphomicrobiales</taxon>
        <taxon>Rhizobiaceae</taxon>
        <taxon>Rhizobium/Agrobacterium group</taxon>
        <taxon>Rhizobium</taxon>
    </lineage>
</organism>
<dbReference type="OrthoDB" id="9804442at2"/>
<protein>
    <submittedName>
        <fullName evidence="2">NUDIX domain-containing protein</fullName>
    </submittedName>
</protein>
<dbReference type="STRING" id="410764.GA0061103_0719"/>
<keyword evidence="3" id="KW-1185">Reference proteome</keyword>
<dbReference type="PROSITE" id="PS51462">
    <property type="entry name" value="NUDIX"/>
    <property type="match status" value="1"/>
</dbReference>
<gene>
    <name evidence="2" type="ORF">GA0061103_0719</name>
</gene>
<sequence>MAFKQDQFFQAVASRQIPRIRIAGIVVADEAVLVQQPADDPNSCFAFIGGEYEVGDTFETRLRKEFEEETNATVVEARYLFCVENHFRYRGSLIQQAEHYFLVSLDRRDVESREGHLKQYWIPLLQFGSVDVRPIAVRDAVADGSYLSMRHFVQAAD</sequence>
<dbReference type="Gene3D" id="3.90.79.10">
    <property type="entry name" value="Nucleoside Triphosphate Pyrophosphohydrolase"/>
    <property type="match status" value="1"/>
</dbReference>
<dbReference type="Pfam" id="PF00293">
    <property type="entry name" value="NUDIX"/>
    <property type="match status" value="1"/>
</dbReference>
<name>A0A1C3XCA7_9HYPH</name>
<dbReference type="SUPFAM" id="SSF55811">
    <property type="entry name" value="Nudix"/>
    <property type="match status" value="1"/>
</dbReference>
<feature type="domain" description="Nudix hydrolase" evidence="1">
    <location>
        <begin position="17"/>
        <end position="147"/>
    </location>
</feature>
<accession>A0A1C3XCA7</accession>
<evidence type="ECO:0000313" key="2">
    <source>
        <dbReference type="EMBL" id="SCB49922.1"/>
    </source>
</evidence>